<feature type="compositionally biased region" description="Polar residues" evidence="1">
    <location>
        <begin position="13"/>
        <end position="25"/>
    </location>
</feature>
<feature type="region of interest" description="Disordered" evidence="1">
    <location>
        <begin position="84"/>
        <end position="134"/>
    </location>
</feature>
<feature type="compositionally biased region" description="Acidic residues" evidence="1">
    <location>
        <begin position="117"/>
        <end position="134"/>
    </location>
</feature>
<feature type="region of interest" description="Disordered" evidence="1">
    <location>
        <begin position="1"/>
        <end position="28"/>
    </location>
</feature>
<proteinExistence type="predicted"/>
<gene>
    <name evidence="2" type="ORF">DILT_LOCUS14393</name>
</gene>
<accession>A0A3P7Q195</accession>
<reference evidence="2 3" key="1">
    <citation type="submission" date="2018-11" db="EMBL/GenBank/DDBJ databases">
        <authorList>
            <consortium name="Pathogen Informatics"/>
        </authorList>
    </citation>
    <scope>NUCLEOTIDE SEQUENCE [LARGE SCALE GENOMIC DNA]</scope>
</reference>
<evidence type="ECO:0000313" key="3">
    <source>
        <dbReference type="Proteomes" id="UP000281553"/>
    </source>
</evidence>
<dbReference type="Proteomes" id="UP000281553">
    <property type="component" value="Unassembled WGS sequence"/>
</dbReference>
<evidence type="ECO:0000256" key="1">
    <source>
        <dbReference type="SAM" id="MobiDB-lite"/>
    </source>
</evidence>
<protein>
    <submittedName>
        <fullName evidence="2">Uncharacterized protein</fullName>
    </submittedName>
</protein>
<dbReference type="AlphaFoldDB" id="A0A3P7Q195"/>
<organism evidence="2 3">
    <name type="scientific">Dibothriocephalus latus</name>
    <name type="common">Fish tapeworm</name>
    <name type="synonym">Diphyllobothrium latum</name>
    <dbReference type="NCBI Taxonomy" id="60516"/>
    <lineage>
        <taxon>Eukaryota</taxon>
        <taxon>Metazoa</taxon>
        <taxon>Spiralia</taxon>
        <taxon>Lophotrochozoa</taxon>
        <taxon>Platyhelminthes</taxon>
        <taxon>Cestoda</taxon>
        <taxon>Eucestoda</taxon>
        <taxon>Diphyllobothriidea</taxon>
        <taxon>Diphyllobothriidae</taxon>
        <taxon>Dibothriocephalus</taxon>
    </lineage>
</organism>
<name>A0A3P7Q195_DIBLA</name>
<dbReference type="EMBL" id="UYRU01074096">
    <property type="protein sequence ID" value="VDN24226.1"/>
    <property type="molecule type" value="Genomic_DNA"/>
</dbReference>
<sequence>MDVEEEVDHKSSAPPSLYSSTTSLATRDGLSMRVKPVGVWVVPSNHLGADSADGDLDLRNANVNNADFDKIPEAKRPDVILIKRLHTTSDSPKPTKRKRRTTTSETASNAPTASELGDIEEGSSGEDEDMADDVEYYDAESGVLSLYTLRIMLCSKFAVVF</sequence>
<keyword evidence="3" id="KW-1185">Reference proteome</keyword>
<evidence type="ECO:0000313" key="2">
    <source>
        <dbReference type="EMBL" id="VDN24226.1"/>
    </source>
</evidence>